<sequence>FFYCYCTSFIKIVSLQFTYITIYTNIIQELFNIAAIKHVKSLLRYTIRPGIVYKENNPTCVSNRSCIKCKQ</sequence>
<proteinExistence type="predicted"/>
<reference evidence="1" key="1">
    <citation type="journal article" date="2013" name="BMC Genomics">
        <title>Unscrambling butterfly oogenesis.</title>
        <authorList>
            <person name="Carter J.M."/>
            <person name="Baker S.C."/>
            <person name="Pink R."/>
            <person name="Carter D.R."/>
            <person name="Collins A."/>
            <person name="Tomlin J."/>
            <person name="Gibbs M."/>
            <person name="Breuker C.J."/>
        </authorList>
    </citation>
    <scope>NUCLEOTIDE SEQUENCE</scope>
    <source>
        <tissue evidence="1">Ovary</tissue>
    </source>
</reference>
<evidence type="ECO:0000313" key="1">
    <source>
        <dbReference type="EMBL" id="JAA77865.1"/>
    </source>
</evidence>
<reference evidence="1" key="2">
    <citation type="submission" date="2013-05" db="EMBL/GenBank/DDBJ databases">
        <authorList>
            <person name="Carter J.-M."/>
            <person name="Baker S.C."/>
            <person name="Pink R."/>
            <person name="Carter D.R.F."/>
            <person name="Collins A."/>
            <person name="Tomlin J."/>
            <person name="Gibbs M."/>
            <person name="Breuker C.J."/>
        </authorList>
    </citation>
    <scope>NUCLEOTIDE SEQUENCE</scope>
    <source>
        <tissue evidence="1">Ovary</tissue>
    </source>
</reference>
<accession>S4NWD6</accession>
<dbReference type="AlphaFoldDB" id="S4NWD6"/>
<name>S4NWD6_9NEOP</name>
<dbReference type="EMBL" id="GAIX01014695">
    <property type="protein sequence ID" value="JAA77865.1"/>
    <property type="molecule type" value="Transcribed_RNA"/>
</dbReference>
<protein>
    <submittedName>
        <fullName evidence="1">Uncharacterized protein</fullName>
    </submittedName>
</protein>
<organism evidence="1">
    <name type="scientific">Pararge aegeria</name>
    <name type="common">speckled wood butterfly</name>
    <dbReference type="NCBI Taxonomy" id="116150"/>
    <lineage>
        <taxon>Eukaryota</taxon>
        <taxon>Metazoa</taxon>
        <taxon>Ecdysozoa</taxon>
        <taxon>Arthropoda</taxon>
        <taxon>Hexapoda</taxon>
        <taxon>Insecta</taxon>
        <taxon>Pterygota</taxon>
        <taxon>Neoptera</taxon>
        <taxon>Endopterygota</taxon>
        <taxon>Lepidoptera</taxon>
        <taxon>Glossata</taxon>
        <taxon>Ditrysia</taxon>
        <taxon>Papilionoidea</taxon>
        <taxon>Nymphalidae</taxon>
        <taxon>Satyrinae</taxon>
        <taxon>Satyrini</taxon>
        <taxon>Parargina</taxon>
        <taxon>Pararge</taxon>
    </lineage>
</organism>
<feature type="non-terminal residue" evidence="1">
    <location>
        <position position="1"/>
    </location>
</feature>